<reference evidence="1" key="1">
    <citation type="submission" date="2018-05" db="EMBL/GenBank/DDBJ databases">
        <authorList>
            <person name="Lanie J.A."/>
            <person name="Ng W.-L."/>
            <person name="Kazmierczak K.M."/>
            <person name="Andrzejewski T.M."/>
            <person name="Davidsen T.M."/>
            <person name="Wayne K.J."/>
            <person name="Tettelin H."/>
            <person name="Glass J.I."/>
            <person name="Rusch D."/>
            <person name="Podicherti R."/>
            <person name="Tsui H.-C.T."/>
            <person name="Winkler M.E."/>
        </authorList>
    </citation>
    <scope>NUCLEOTIDE SEQUENCE</scope>
</reference>
<dbReference type="SUPFAM" id="SSF69318">
    <property type="entry name" value="Integrin alpha N-terminal domain"/>
    <property type="match status" value="1"/>
</dbReference>
<evidence type="ECO:0000313" key="1">
    <source>
        <dbReference type="EMBL" id="SVC43977.1"/>
    </source>
</evidence>
<sequence length="389" mass="43616">NPNLYAFSVHGETFDINQDGHDDLIIPIASMNSKHRNVPNEFSKPALLFWDDSLKKYKVDKEVQKALPLLYWPRRIRSSINPKTGFTEIFVADMGLDLANYDFSKGIENLPPNCGGQNHLITFDPSSGKVAEIPLPKLWDVSHGLAAADLNGDQVTDYVVLNSPYIKYPAKCQYKGVDYTNESYILYSNKTGGFDKTSIKLNYKGYSKAPSIQSGEVIFDENNQAYLVIGSEGGKGDAHLYLMKKDSKTSFTETSKVIAPAILKTVGAPVYGEILVADVDADGKEEIIASSNTVDDSISMWVGRYVQIFDIKNGKLLERPDEITQSPTSEITKGNDWCHHLFFNEQSAWNEPILTCTTIQPQLKTKKTSFYTRNNNMLQQAKMKFKSYD</sequence>
<feature type="non-terminal residue" evidence="1">
    <location>
        <position position="1"/>
    </location>
</feature>
<name>A0A382M8F1_9ZZZZ</name>
<dbReference type="InterPro" id="IPR028994">
    <property type="entry name" value="Integrin_alpha_N"/>
</dbReference>
<evidence type="ECO:0008006" key="2">
    <source>
        <dbReference type="Google" id="ProtNLM"/>
    </source>
</evidence>
<gene>
    <name evidence="1" type="ORF">METZ01_LOCUS296831</name>
</gene>
<proteinExistence type="predicted"/>
<accession>A0A382M8F1</accession>
<dbReference type="Gene3D" id="2.130.10.130">
    <property type="entry name" value="Integrin alpha, N-terminal"/>
    <property type="match status" value="1"/>
</dbReference>
<feature type="non-terminal residue" evidence="1">
    <location>
        <position position="389"/>
    </location>
</feature>
<dbReference type="EMBL" id="UINC01091312">
    <property type="protein sequence ID" value="SVC43977.1"/>
    <property type="molecule type" value="Genomic_DNA"/>
</dbReference>
<protein>
    <recommendedName>
        <fullName evidence="2">VCBS repeat-containing protein</fullName>
    </recommendedName>
</protein>
<organism evidence="1">
    <name type="scientific">marine metagenome</name>
    <dbReference type="NCBI Taxonomy" id="408172"/>
    <lineage>
        <taxon>unclassified sequences</taxon>
        <taxon>metagenomes</taxon>
        <taxon>ecological metagenomes</taxon>
    </lineage>
</organism>
<dbReference type="AlphaFoldDB" id="A0A382M8F1"/>